<evidence type="ECO:0000256" key="1">
    <source>
        <dbReference type="SAM" id="MobiDB-lite"/>
    </source>
</evidence>
<organism evidence="2 3">
    <name type="scientific">Lentithecium fluviatile CBS 122367</name>
    <dbReference type="NCBI Taxonomy" id="1168545"/>
    <lineage>
        <taxon>Eukaryota</taxon>
        <taxon>Fungi</taxon>
        <taxon>Dikarya</taxon>
        <taxon>Ascomycota</taxon>
        <taxon>Pezizomycotina</taxon>
        <taxon>Dothideomycetes</taxon>
        <taxon>Pleosporomycetidae</taxon>
        <taxon>Pleosporales</taxon>
        <taxon>Massarineae</taxon>
        <taxon>Lentitheciaceae</taxon>
        <taxon>Lentithecium</taxon>
    </lineage>
</organism>
<dbReference type="Proteomes" id="UP000799291">
    <property type="component" value="Unassembled WGS sequence"/>
</dbReference>
<protein>
    <submittedName>
        <fullName evidence="2">Uncharacterized protein</fullName>
    </submittedName>
</protein>
<gene>
    <name evidence="2" type="ORF">K458DRAFT_36556</name>
</gene>
<name>A0A6G1J1F3_9PLEO</name>
<reference evidence="2" key="1">
    <citation type="journal article" date="2020" name="Stud. Mycol.">
        <title>101 Dothideomycetes genomes: a test case for predicting lifestyles and emergence of pathogens.</title>
        <authorList>
            <person name="Haridas S."/>
            <person name="Albert R."/>
            <person name="Binder M."/>
            <person name="Bloem J."/>
            <person name="Labutti K."/>
            <person name="Salamov A."/>
            <person name="Andreopoulos B."/>
            <person name="Baker S."/>
            <person name="Barry K."/>
            <person name="Bills G."/>
            <person name="Bluhm B."/>
            <person name="Cannon C."/>
            <person name="Castanera R."/>
            <person name="Culley D."/>
            <person name="Daum C."/>
            <person name="Ezra D."/>
            <person name="Gonzalez J."/>
            <person name="Henrissat B."/>
            <person name="Kuo A."/>
            <person name="Liang C."/>
            <person name="Lipzen A."/>
            <person name="Lutzoni F."/>
            <person name="Magnuson J."/>
            <person name="Mondo S."/>
            <person name="Nolan M."/>
            <person name="Ohm R."/>
            <person name="Pangilinan J."/>
            <person name="Park H.-J."/>
            <person name="Ramirez L."/>
            <person name="Alfaro M."/>
            <person name="Sun H."/>
            <person name="Tritt A."/>
            <person name="Yoshinaga Y."/>
            <person name="Zwiers L.-H."/>
            <person name="Turgeon B."/>
            <person name="Goodwin S."/>
            <person name="Spatafora J."/>
            <person name="Crous P."/>
            <person name="Grigoriev I."/>
        </authorList>
    </citation>
    <scope>NUCLEOTIDE SEQUENCE</scope>
    <source>
        <strain evidence="2">CBS 122367</strain>
    </source>
</reference>
<keyword evidence="3" id="KW-1185">Reference proteome</keyword>
<evidence type="ECO:0000313" key="2">
    <source>
        <dbReference type="EMBL" id="KAF2684031.1"/>
    </source>
</evidence>
<sequence length="168" mass="18644">MKRKAHERVEVRGECREERNGGAVGFYSESAHKNFCASDKTPANKRRTGSSALPNTPPSPLPLRQPCRKCAFACPRSPPSFCLAVSPTRKTVTSTGIGREIPAQTIRVRFRSRRTKEGCETTLFAAINLRVELTAFQTPRPAIRGPWIMRTRTHCHVCAFDVGYGLTG</sequence>
<evidence type="ECO:0000313" key="3">
    <source>
        <dbReference type="Proteomes" id="UP000799291"/>
    </source>
</evidence>
<feature type="region of interest" description="Disordered" evidence="1">
    <location>
        <begin position="37"/>
        <end position="60"/>
    </location>
</feature>
<dbReference type="AlphaFoldDB" id="A0A6G1J1F3"/>
<accession>A0A6G1J1F3</accession>
<dbReference type="EMBL" id="MU005582">
    <property type="protein sequence ID" value="KAF2684031.1"/>
    <property type="molecule type" value="Genomic_DNA"/>
</dbReference>
<proteinExistence type="predicted"/>